<evidence type="ECO:0000313" key="5">
    <source>
        <dbReference type="EMBL" id="KAK1336236.1"/>
    </source>
</evidence>
<sequence length="295" mass="33372">MLMLLNWSHLEFRVCTWTVGTGVGNKWAGRRVSSASQSLEVGGSGSCCESNGHGVVVAALVRAVDSTPIWAGDKRLNVCMKTKHHKPEPGPEDQLYDECSPWKDKACCTTNTSWEAHLEEALLYNFSIIHCGLMRPDCLKHFIQAKCFHQCSPNLGPWIQQVAPCEQEERILDVPLCQEDCVQWWADCRTSFTCKSNWLSGWDWSRGRSRCPAGTRCRPFPYYFPTPADLCEKIWSNSFKASPERRNSGRCLQKWFEPSQCNPNVAVAQFFASPAPAWELSYTLMAFSLSLQFLS</sequence>
<dbReference type="PANTHER" id="PTHR10517">
    <property type="entry name" value="FOLATE RECEPTOR"/>
    <property type="match status" value="1"/>
</dbReference>
<dbReference type="AlphaFoldDB" id="A0AA40HRR4"/>
<keyword evidence="6" id="KW-1185">Reference proteome</keyword>
<evidence type="ECO:0000256" key="1">
    <source>
        <dbReference type="ARBA" id="ARBA00007932"/>
    </source>
</evidence>
<evidence type="ECO:0000256" key="3">
    <source>
        <dbReference type="ARBA" id="ARBA00023157"/>
    </source>
</evidence>
<keyword evidence="3" id="KW-1015">Disulfide bond</keyword>
<evidence type="ECO:0000259" key="4">
    <source>
        <dbReference type="Pfam" id="PF03024"/>
    </source>
</evidence>
<dbReference type="GO" id="GO:0009897">
    <property type="term" value="C:external side of plasma membrane"/>
    <property type="evidence" value="ECO:0007669"/>
    <property type="project" value="TreeGrafter"/>
</dbReference>
<comment type="caution">
    <text evidence="5">The sequence shown here is derived from an EMBL/GenBank/DDBJ whole genome shotgun (WGS) entry which is preliminary data.</text>
</comment>
<dbReference type="InterPro" id="IPR004269">
    <property type="entry name" value="Folate_rcpt"/>
</dbReference>
<proteinExistence type="inferred from homology"/>
<dbReference type="InterPro" id="IPR018143">
    <property type="entry name" value="Folate_rcpt-like"/>
</dbReference>
<gene>
    <name evidence="5" type="ORF">QTO34_004040</name>
</gene>
<feature type="domain" description="Folate receptor-like" evidence="4">
    <location>
        <begin position="78"/>
        <end position="253"/>
    </location>
</feature>
<dbReference type="Pfam" id="PF03024">
    <property type="entry name" value="Folate_rec"/>
    <property type="match status" value="1"/>
</dbReference>
<organism evidence="5 6">
    <name type="scientific">Cnephaeus nilssonii</name>
    <name type="common">Northern bat</name>
    <name type="synonym">Eptesicus nilssonii</name>
    <dbReference type="NCBI Taxonomy" id="3371016"/>
    <lineage>
        <taxon>Eukaryota</taxon>
        <taxon>Metazoa</taxon>
        <taxon>Chordata</taxon>
        <taxon>Craniata</taxon>
        <taxon>Vertebrata</taxon>
        <taxon>Euteleostomi</taxon>
        <taxon>Mammalia</taxon>
        <taxon>Eutheria</taxon>
        <taxon>Laurasiatheria</taxon>
        <taxon>Chiroptera</taxon>
        <taxon>Yangochiroptera</taxon>
        <taxon>Vespertilionidae</taxon>
        <taxon>Cnephaeus</taxon>
    </lineage>
</organism>
<keyword evidence="2" id="KW-0732">Signal</keyword>
<evidence type="ECO:0000313" key="6">
    <source>
        <dbReference type="Proteomes" id="UP001177744"/>
    </source>
</evidence>
<dbReference type="Proteomes" id="UP001177744">
    <property type="component" value="Unassembled WGS sequence"/>
</dbReference>
<dbReference type="GO" id="GO:0007342">
    <property type="term" value="P:fusion of sperm to egg plasma membrane involved in single fertilization"/>
    <property type="evidence" value="ECO:0007669"/>
    <property type="project" value="TreeGrafter"/>
</dbReference>
<protein>
    <recommendedName>
        <fullName evidence="4">Folate receptor-like domain-containing protein</fullName>
    </recommendedName>
</protein>
<name>A0AA40HRR4_CNENI</name>
<evidence type="ECO:0000256" key="2">
    <source>
        <dbReference type="ARBA" id="ARBA00022729"/>
    </source>
</evidence>
<dbReference type="EMBL" id="JAULJE010000013">
    <property type="protein sequence ID" value="KAK1336236.1"/>
    <property type="molecule type" value="Genomic_DNA"/>
</dbReference>
<dbReference type="GO" id="GO:0035036">
    <property type="term" value="P:sperm-egg recognition"/>
    <property type="evidence" value="ECO:0007669"/>
    <property type="project" value="TreeGrafter"/>
</dbReference>
<dbReference type="GO" id="GO:0007155">
    <property type="term" value="P:cell adhesion"/>
    <property type="evidence" value="ECO:0007669"/>
    <property type="project" value="TreeGrafter"/>
</dbReference>
<comment type="similarity">
    <text evidence="1">Belongs to the folate receptor family.</text>
</comment>
<dbReference type="GO" id="GO:0038023">
    <property type="term" value="F:signaling receptor activity"/>
    <property type="evidence" value="ECO:0007669"/>
    <property type="project" value="TreeGrafter"/>
</dbReference>
<accession>A0AA40HRR4</accession>
<dbReference type="PANTHER" id="PTHR10517:SF10">
    <property type="entry name" value="SPERM-EGG FUSION PROTEIN JUNO"/>
    <property type="match status" value="1"/>
</dbReference>
<reference evidence="5" key="1">
    <citation type="submission" date="2023-06" db="EMBL/GenBank/DDBJ databases">
        <title>Reference genome for the Northern bat (Eptesicus nilssonii), a most northern bat species.</title>
        <authorList>
            <person name="Laine V.N."/>
            <person name="Pulliainen A.T."/>
            <person name="Lilley T.M."/>
        </authorList>
    </citation>
    <scope>NUCLEOTIDE SEQUENCE</scope>
    <source>
        <strain evidence="5">BLF_Eptnil</strain>
        <tissue evidence="5">Kidney</tissue>
    </source>
</reference>